<accession>A0ACC1KGY7</accession>
<evidence type="ECO:0000313" key="1">
    <source>
        <dbReference type="EMBL" id="KAJ2789761.1"/>
    </source>
</evidence>
<dbReference type="EMBL" id="JANBUN010003689">
    <property type="protein sequence ID" value="KAJ2789761.1"/>
    <property type="molecule type" value="Genomic_DNA"/>
</dbReference>
<proteinExistence type="predicted"/>
<sequence length="112" mass="12222">MSNLSSFSLPPVHDNPAGWGPAGTQTPEGFAEIPYALFSKGDKVSRAANWVNPDGQRDQRDGRGRGRRDYVQQTYGSNSASAFAYQAEEDEKSFSLVDHRGMMAKKVPTRGG</sequence>
<name>A0ACC1KGY7_9FUNG</name>
<keyword evidence="2" id="KW-1185">Reference proteome</keyword>
<dbReference type="Proteomes" id="UP001140087">
    <property type="component" value="Unassembled WGS sequence"/>
</dbReference>
<organism evidence="1 2">
    <name type="scientific">Coemansia helicoidea</name>
    <dbReference type="NCBI Taxonomy" id="1286919"/>
    <lineage>
        <taxon>Eukaryota</taxon>
        <taxon>Fungi</taxon>
        <taxon>Fungi incertae sedis</taxon>
        <taxon>Zoopagomycota</taxon>
        <taxon>Kickxellomycotina</taxon>
        <taxon>Kickxellomycetes</taxon>
        <taxon>Kickxellales</taxon>
        <taxon>Kickxellaceae</taxon>
        <taxon>Coemansia</taxon>
    </lineage>
</organism>
<feature type="non-terminal residue" evidence="1">
    <location>
        <position position="112"/>
    </location>
</feature>
<evidence type="ECO:0000313" key="2">
    <source>
        <dbReference type="Proteomes" id="UP001140087"/>
    </source>
</evidence>
<gene>
    <name evidence="1" type="ORF">H4R21_006667</name>
</gene>
<reference evidence="1" key="1">
    <citation type="submission" date="2022-07" db="EMBL/GenBank/DDBJ databases">
        <title>Phylogenomic reconstructions and comparative analyses of Kickxellomycotina fungi.</title>
        <authorList>
            <person name="Reynolds N.K."/>
            <person name="Stajich J.E."/>
            <person name="Barry K."/>
            <person name="Grigoriev I.V."/>
            <person name="Crous P."/>
            <person name="Smith M.E."/>
        </authorList>
    </citation>
    <scope>NUCLEOTIDE SEQUENCE</scope>
    <source>
        <strain evidence="1">BCRC 34780</strain>
    </source>
</reference>
<protein>
    <submittedName>
        <fullName evidence="1">Uncharacterized protein</fullName>
    </submittedName>
</protein>
<comment type="caution">
    <text evidence="1">The sequence shown here is derived from an EMBL/GenBank/DDBJ whole genome shotgun (WGS) entry which is preliminary data.</text>
</comment>